<dbReference type="GO" id="GO:0005930">
    <property type="term" value="C:axoneme"/>
    <property type="evidence" value="ECO:0007669"/>
    <property type="project" value="UniProtKB-SubCell"/>
</dbReference>
<dbReference type="GO" id="GO:0005524">
    <property type="term" value="F:ATP binding"/>
    <property type="evidence" value="ECO:0007669"/>
    <property type="project" value="UniProtKB-KW"/>
</dbReference>
<name>A0A8J2KMP3_9HEXA</name>
<keyword evidence="9" id="KW-0969">Cilium</keyword>
<evidence type="ECO:0000256" key="3">
    <source>
        <dbReference type="ARBA" id="ARBA00022701"/>
    </source>
</evidence>
<comment type="subcellular location">
    <subcellularLocation>
        <location evidence="1">Cytoplasm</location>
        <location evidence="1">Cytoskeleton</location>
        <location evidence="1">Cilium axoneme</location>
    </subcellularLocation>
</comment>
<dbReference type="FunFam" id="3.40.50.300:FF:000049">
    <property type="entry name" value="Dynein, axonemal, heavy chain 5"/>
    <property type="match status" value="1"/>
</dbReference>
<dbReference type="InterPro" id="IPR026983">
    <property type="entry name" value="DHC"/>
</dbReference>
<protein>
    <recommendedName>
        <fullName evidence="13">Dynein heavy chain ATP-binding dynein motor region domain-containing protein</fullName>
    </recommendedName>
</protein>
<evidence type="ECO:0000256" key="4">
    <source>
        <dbReference type="ARBA" id="ARBA00022737"/>
    </source>
</evidence>
<keyword evidence="4" id="KW-0677">Repeat</keyword>
<dbReference type="EMBL" id="CAJVCH010442659">
    <property type="protein sequence ID" value="CAG7819217.1"/>
    <property type="molecule type" value="Genomic_DNA"/>
</dbReference>
<dbReference type="GO" id="GO:0030286">
    <property type="term" value="C:dynein complex"/>
    <property type="evidence" value="ECO:0007669"/>
    <property type="project" value="UniProtKB-KW"/>
</dbReference>
<evidence type="ECO:0000256" key="12">
    <source>
        <dbReference type="ARBA" id="ARBA00023273"/>
    </source>
</evidence>
<keyword evidence="10" id="KW-0505">Motor protein</keyword>
<dbReference type="PANTHER" id="PTHR22878">
    <property type="entry name" value="DYNEIN HEAVY CHAIN 6, AXONEMAL-LIKE-RELATED"/>
    <property type="match status" value="1"/>
</dbReference>
<dbReference type="PANTHER" id="PTHR22878:SF70">
    <property type="entry name" value="DYNEIN HEAVY CHAIN 2, AXONEMAL"/>
    <property type="match status" value="1"/>
</dbReference>
<keyword evidence="2" id="KW-0963">Cytoplasm</keyword>
<evidence type="ECO:0000256" key="5">
    <source>
        <dbReference type="ARBA" id="ARBA00022741"/>
    </source>
</evidence>
<evidence type="ECO:0000256" key="1">
    <source>
        <dbReference type="ARBA" id="ARBA00004430"/>
    </source>
</evidence>
<feature type="non-terminal residue" evidence="14">
    <location>
        <position position="1"/>
    </location>
</feature>
<proteinExistence type="predicted"/>
<accession>A0A8J2KMP3</accession>
<dbReference type="OrthoDB" id="424310at2759"/>
<keyword evidence="6" id="KW-0067">ATP-binding</keyword>
<evidence type="ECO:0000256" key="6">
    <source>
        <dbReference type="ARBA" id="ARBA00022840"/>
    </source>
</evidence>
<evidence type="ECO:0000313" key="14">
    <source>
        <dbReference type="EMBL" id="CAG7819217.1"/>
    </source>
</evidence>
<comment type="caution">
    <text evidence="14">The sequence shown here is derived from an EMBL/GenBank/DDBJ whole genome shotgun (WGS) entry which is preliminary data.</text>
</comment>
<keyword evidence="12" id="KW-0966">Cell projection</keyword>
<evidence type="ECO:0000256" key="11">
    <source>
        <dbReference type="ARBA" id="ARBA00023212"/>
    </source>
</evidence>
<gene>
    <name evidence="14" type="ORF">AFUS01_LOCUS29679</name>
</gene>
<keyword evidence="7" id="KW-0243">Dynein</keyword>
<evidence type="ECO:0000313" key="15">
    <source>
        <dbReference type="Proteomes" id="UP000708208"/>
    </source>
</evidence>
<organism evidence="14 15">
    <name type="scientific">Allacma fusca</name>
    <dbReference type="NCBI Taxonomy" id="39272"/>
    <lineage>
        <taxon>Eukaryota</taxon>
        <taxon>Metazoa</taxon>
        <taxon>Ecdysozoa</taxon>
        <taxon>Arthropoda</taxon>
        <taxon>Hexapoda</taxon>
        <taxon>Collembola</taxon>
        <taxon>Symphypleona</taxon>
        <taxon>Sminthuridae</taxon>
        <taxon>Allacma</taxon>
    </lineage>
</organism>
<keyword evidence="5" id="KW-0547">Nucleotide-binding</keyword>
<evidence type="ECO:0000256" key="2">
    <source>
        <dbReference type="ARBA" id="ARBA00022490"/>
    </source>
</evidence>
<dbReference type="Pfam" id="PF12781">
    <property type="entry name" value="AAA_9"/>
    <property type="match status" value="1"/>
</dbReference>
<dbReference type="Proteomes" id="UP000708208">
    <property type="component" value="Unassembled WGS sequence"/>
</dbReference>
<evidence type="ECO:0000259" key="13">
    <source>
        <dbReference type="Pfam" id="PF12781"/>
    </source>
</evidence>
<dbReference type="GO" id="GO:0007018">
    <property type="term" value="P:microtubule-based movement"/>
    <property type="evidence" value="ECO:0007669"/>
    <property type="project" value="InterPro"/>
</dbReference>
<evidence type="ECO:0000256" key="8">
    <source>
        <dbReference type="ARBA" id="ARBA00023054"/>
    </source>
</evidence>
<keyword evidence="3" id="KW-0493">Microtubule</keyword>
<evidence type="ECO:0000256" key="7">
    <source>
        <dbReference type="ARBA" id="ARBA00023017"/>
    </source>
</evidence>
<dbReference type="InterPro" id="IPR035706">
    <property type="entry name" value="AAA_9"/>
</dbReference>
<dbReference type="GO" id="GO:0051959">
    <property type="term" value="F:dynein light intermediate chain binding"/>
    <property type="evidence" value="ECO:0007669"/>
    <property type="project" value="InterPro"/>
</dbReference>
<dbReference type="AlphaFoldDB" id="A0A8J2KMP3"/>
<evidence type="ECO:0000256" key="9">
    <source>
        <dbReference type="ARBA" id="ARBA00023069"/>
    </source>
</evidence>
<sequence length="214" mass="24180">EKQRWSVGATTLSDKLHNIFGDVLISAAVVAYLGPFTVDYRQSCYNQWQKLCVEQNIPCSESFSMSATLGDAVKIRNWNLAGLPIDTFSIDNAIIVSHSRRWPLMIDPQGQASKWIRNMEKGNKLGVTKLSDPGYLRVIENACQLGLPVLIDNVGEDLDPALEPVLLKQTFSQGVLVFIKIGENVVEYHEDFRLFMISRLRNPHYMPEISKLLE</sequence>
<dbReference type="GO" id="GO:0005874">
    <property type="term" value="C:microtubule"/>
    <property type="evidence" value="ECO:0007669"/>
    <property type="project" value="UniProtKB-KW"/>
</dbReference>
<keyword evidence="11" id="KW-0206">Cytoskeleton</keyword>
<keyword evidence="15" id="KW-1185">Reference proteome</keyword>
<feature type="domain" description="Dynein heavy chain ATP-binding dynein motor region" evidence="13">
    <location>
        <begin position="76"/>
        <end position="211"/>
    </location>
</feature>
<evidence type="ECO:0000256" key="10">
    <source>
        <dbReference type="ARBA" id="ARBA00023175"/>
    </source>
</evidence>
<keyword evidence="8" id="KW-0175">Coiled coil</keyword>
<dbReference type="GO" id="GO:0045505">
    <property type="term" value="F:dynein intermediate chain binding"/>
    <property type="evidence" value="ECO:0007669"/>
    <property type="project" value="InterPro"/>
</dbReference>
<reference evidence="14" key="1">
    <citation type="submission" date="2021-06" db="EMBL/GenBank/DDBJ databases">
        <authorList>
            <person name="Hodson N. C."/>
            <person name="Mongue J. A."/>
            <person name="Jaron S. K."/>
        </authorList>
    </citation>
    <scope>NUCLEOTIDE SEQUENCE</scope>
</reference>